<comment type="caution">
    <text evidence="1">The sequence shown here is derived from an EMBL/GenBank/DDBJ whole genome shotgun (WGS) entry which is preliminary data.</text>
</comment>
<reference evidence="2" key="1">
    <citation type="journal article" date="2024" name="IScience">
        <title>Strigolactones Initiate the Formation of Haustorium-like Structures in Castilleja.</title>
        <authorList>
            <person name="Buerger M."/>
            <person name="Peterson D."/>
            <person name="Chory J."/>
        </authorList>
    </citation>
    <scope>NUCLEOTIDE SEQUENCE [LARGE SCALE GENOMIC DNA]</scope>
</reference>
<evidence type="ECO:0000313" key="2">
    <source>
        <dbReference type="Proteomes" id="UP001632038"/>
    </source>
</evidence>
<dbReference type="Proteomes" id="UP001632038">
    <property type="component" value="Unassembled WGS sequence"/>
</dbReference>
<dbReference type="AlphaFoldDB" id="A0ABD3ENP6"/>
<gene>
    <name evidence="1" type="ORF">CASFOL_000434</name>
</gene>
<dbReference type="EMBL" id="JAVIJP010000001">
    <property type="protein sequence ID" value="KAL3656038.1"/>
    <property type="molecule type" value="Genomic_DNA"/>
</dbReference>
<sequence length="33" mass="3783">MCTIYLILATTRLEAYLLFSLSDTKSFDLVEIV</sequence>
<organism evidence="1 2">
    <name type="scientific">Castilleja foliolosa</name>
    <dbReference type="NCBI Taxonomy" id="1961234"/>
    <lineage>
        <taxon>Eukaryota</taxon>
        <taxon>Viridiplantae</taxon>
        <taxon>Streptophyta</taxon>
        <taxon>Embryophyta</taxon>
        <taxon>Tracheophyta</taxon>
        <taxon>Spermatophyta</taxon>
        <taxon>Magnoliopsida</taxon>
        <taxon>eudicotyledons</taxon>
        <taxon>Gunneridae</taxon>
        <taxon>Pentapetalae</taxon>
        <taxon>asterids</taxon>
        <taxon>lamiids</taxon>
        <taxon>Lamiales</taxon>
        <taxon>Orobanchaceae</taxon>
        <taxon>Pedicularideae</taxon>
        <taxon>Castillejinae</taxon>
        <taxon>Castilleja</taxon>
    </lineage>
</organism>
<protein>
    <submittedName>
        <fullName evidence="1">Uncharacterized protein</fullName>
    </submittedName>
</protein>
<keyword evidence="2" id="KW-1185">Reference proteome</keyword>
<proteinExistence type="predicted"/>
<accession>A0ABD3ENP6</accession>
<name>A0ABD3ENP6_9LAMI</name>
<evidence type="ECO:0000313" key="1">
    <source>
        <dbReference type="EMBL" id="KAL3656038.1"/>
    </source>
</evidence>